<feature type="non-terminal residue" evidence="1">
    <location>
        <position position="1"/>
    </location>
</feature>
<sequence length="57" mass="6475">QIWLKKSSIPQNVASFPNLNMNPFNKENYLSILSTKPDAQNGIKSLIIWASFVPIRT</sequence>
<dbReference type="OrthoDB" id="2127281at2759"/>
<gene>
    <name evidence="1" type="ORF">OXX778_LOCUS23069</name>
</gene>
<keyword evidence="2" id="KW-1185">Reference proteome</keyword>
<dbReference type="Proteomes" id="UP000663879">
    <property type="component" value="Unassembled WGS sequence"/>
</dbReference>
<comment type="caution">
    <text evidence="1">The sequence shown here is derived from an EMBL/GenBank/DDBJ whole genome shotgun (WGS) entry which is preliminary data.</text>
</comment>
<proteinExistence type="predicted"/>
<reference evidence="1" key="1">
    <citation type="submission" date="2021-02" db="EMBL/GenBank/DDBJ databases">
        <authorList>
            <person name="Nowell W R."/>
        </authorList>
    </citation>
    <scope>NUCLEOTIDE SEQUENCE</scope>
    <source>
        <strain evidence="1">Ploen Becks lab</strain>
    </source>
</reference>
<dbReference type="AlphaFoldDB" id="A0A814SBH2"/>
<accession>A0A814SBH2</accession>
<protein>
    <submittedName>
        <fullName evidence="1">Uncharacterized protein</fullName>
    </submittedName>
</protein>
<dbReference type="EMBL" id="CAJNOC010011027">
    <property type="protein sequence ID" value="CAF1145200.1"/>
    <property type="molecule type" value="Genomic_DNA"/>
</dbReference>
<organism evidence="1 2">
    <name type="scientific">Brachionus calyciflorus</name>
    <dbReference type="NCBI Taxonomy" id="104777"/>
    <lineage>
        <taxon>Eukaryota</taxon>
        <taxon>Metazoa</taxon>
        <taxon>Spiralia</taxon>
        <taxon>Gnathifera</taxon>
        <taxon>Rotifera</taxon>
        <taxon>Eurotatoria</taxon>
        <taxon>Monogononta</taxon>
        <taxon>Pseudotrocha</taxon>
        <taxon>Ploima</taxon>
        <taxon>Brachionidae</taxon>
        <taxon>Brachionus</taxon>
    </lineage>
</organism>
<evidence type="ECO:0000313" key="1">
    <source>
        <dbReference type="EMBL" id="CAF1145200.1"/>
    </source>
</evidence>
<evidence type="ECO:0000313" key="2">
    <source>
        <dbReference type="Proteomes" id="UP000663879"/>
    </source>
</evidence>
<feature type="non-terminal residue" evidence="1">
    <location>
        <position position="57"/>
    </location>
</feature>
<name>A0A814SBH2_9BILA</name>